<evidence type="ECO:0000313" key="2">
    <source>
        <dbReference type="EMBL" id="KAG6493226.1"/>
    </source>
</evidence>
<dbReference type="AlphaFoldDB" id="A0A8J5FQB9"/>
<protein>
    <submittedName>
        <fullName evidence="2">Uncharacterized protein</fullName>
    </submittedName>
</protein>
<reference evidence="2 3" key="1">
    <citation type="submission" date="2020-08" db="EMBL/GenBank/DDBJ databases">
        <title>Plant Genome Project.</title>
        <authorList>
            <person name="Zhang R.-G."/>
        </authorList>
    </citation>
    <scope>NUCLEOTIDE SEQUENCE [LARGE SCALE GENOMIC DNA]</scope>
    <source>
        <tissue evidence="2">Rhizome</tissue>
    </source>
</reference>
<evidence type="ECO:0000256" key="1">
    <source>
        <dbReference type="SAM" id="MobiDB-lite"/>
    </source>
</evidence>
<dbReference type="PANTHER" id="PTHR31065">
    <property type="entry name" value="PLATZ TRANSCRIPTION FACTOR FAMILY PROTEIN"/>
    <property type="match status" value="1"/>
</dbReference>
<organism evidence="2 3">
    <name type="scientific">Zingiber officinale</name>
    <name type="common">Ginger</name>
    <name type="synonym">Amomum zingiber</name>
    <dbReference type="NCBI Taxonomy" id="94328"/>
    <lineage>
        <taxon>Eukaryota</taxon>
        <taxon>Viridiplantae</taxon>
        <taxon>Streptophyta</taxon>
        <taxon>Embryophyta</taxon>
        <taxon>Tracheophyta</taxon>
        <taxon>Spermatophyta</taxon>
        <taxon>Magnoliopsida</taxon>
        <taxon>Liliopsida</taxon>
        <taxon>Zingiberales</taxon>
        <taxon>Zingiberaceae</taxon>
        <taxon>Zingiber</taxon>
    </lineage>
</organism>
<dbReference type="PANTHER" id="PTHR31065:SF48">
    <property type="entry name" value="PLATZ TRANSCRIPTION FACTOR FAMILY PROTEIN"/>
    <property type="match status" value="1"/>
</dbReference>
<comment type="caution">
    <text evidence="2">The sequence shown here is derived from an EMBL/GenBank/DDBJ whole genome shotgun (WGS) entry which is preliminary data.</text>
</comment>
<keyword evidence="3" id="KW-1185">Reference proteome</keyword>
<gene>
    <name evidence="2" type="ORF">ZIOFF_048203</name>
</gene>
<feature type="compositionally biased region" description="Basic residues" evidence="1">
    <location>
        <begin position="91"/>
        <end position="107"/>
    </location>
</feature>
<sequence length="151" mass="17526">MVGDGGERREEHQWPMWLRPLLSTSFFVQCKQHAAHSHRRECNMYCLDCTNGALCPLCVLAHRDHHAVQVPIDKAVVVPRRDQSVGDPKGARHHRRANIHHQQRPRRLPQPAPPAAAQQGRRQNLRGLLPQPRRFLPFLLPRMQARLHLRQ</sequence>
<accession>A0A8J5FQB9</accession>
<dbReference type="Proteomes" id="UP000734854">
    <property type="component" value="Unassembled WGS sequence"/>
</dbReference>
<proteinExistence type="predicted"/>
<name>A0A8J5FQB9_ZINOF</name>
<dbReference type="EMBL" id="JACMSC010000013">
    <property type="protein sequence ID" value="KAG6493226.1"/>
    <property type="molecule type" value="Genomic_DNA"/>
</dbReference>
<evidence type="ECO:0000313" key="3">
    <source>
        <dbReference type="Proteomes" id="UP000734854"/>
    </source>
</evidence>
<feature type="region of interest" description="Disordered" evidence="1">
    <location>
        <begin position="80"/>
        <end position="121"/>
    </location>
</feature>